<name>A0A811JTE5_9BILA</name>
<evidence type="ECO:0000256" key="5">
    <source>
        <dbReference type="ARBA" id="ARBA00022927"/>
    </source>
</evidence>
<comment type="similarity">
    <text evidence="3">Belongs to the SEC23/SEC24 family. SEC24 subfamily.</text>
</comment>
<evidence type="ECO:0000256" key="7">
    <source>
        <dbReference type="SAM" id="MobiDB-lite"/>
    </source>
</evidence>
<evidence type="ECO:0000256" key="4">
    <source>
        <dbReference type="ARBA" id="ARBA00022448"/>
    </source>
</evidence>
<dbReference type="GO" id="GO:0008270">
    <property type="term" value="F:zinc ion binding"/>
    <property type="evidence" value="ECO:0007669"/>
    <property type="project" value="InterPro"/>
</dbReference>
<feature type="domain" description="Gelsolin-like" evidence="8">
    <location>
        <begin position="852"/>
        <end position="920"/>
    </location>
</feature>
<dbReference type="InterPro" id="IPR036175">
    <property type="entry name" value="Sec23/24_helical_dom_sf"/>
</dbReference>
<dbReference type="InterPro" id="IPR012990">
    <property type="entry name" value="Beta-sandwich_Sec23_24"/>
</dbReference>
<sequence length="1081" mass="118792">MGPGGMPPQPPGMPPASMPYGQPGGGMPPGPPYMGMQPQGMAPAGMPSGHPGTAQPNMNFGPPGMPPQMGMPPGPPVTGQPNMPFAPPGMSTQPQGIPPGGMPQPGGMLQPGGIHPSGGMTLPGGMPPGPPGSDQPNMPFLPPGMNMQPQGMAPGGMPPQGGMPPGPGQPNMPFGPPGMLGPPQMPPGPPGMMPGGAPGMQRPQQKLDSSAMPSMVEVVQRDQAEHGFDPFQTGFTEAVLPPLATTDFTAYDTGNANPKFIRSSVYTIPASNDMIKSSQLPITISLTPFSELNQNELQPPIVDLGELGPIRCQRCKAYISSFMEFIDGGRRFRCPFCHATTPVEDAYFAHLDHTGKRTDVQQRPELMYGSYEFVATKAYCSNNLLPQEPAFVFLLDVSYISVRSGLLDTFCSNILEILKELPKDLNQPKATIKIALATYDQQIHFYDLSSSSQTHMCVVSDIEDVFVPFVEGFFVDYETATVNLERCLRDIKQTFADTRVTETILGPTIKVGLEALKAGRRSGKLFVFHTNLPTVEAPGKLKNREDRKLLGSDKEKQVLSPGTEYYSHLAEECVKSGVGVDLFLFPNAHIDLASIAPAATITGGSIYKYQYFDAHRDGKRFLADLRRAVSRPVAFDVMMRVRTSTGIRPTGFFGAFFMQNVTAIEMGTIDADKSLQVEIKYDDKLNENDRAYIQVATLFTSPGGQRRLRVQNLTLKVTADHIELFKYVDHNAVVTHLFKHCEKIVREQSPKDMRDEIINISAKILAGYREKCSEGSPIGQLILPEALKLLPLFACCISKSDALVAGGEITVDDRAWMMHLVRSMKPEEVTRFLYPFVYPLTQINVESLSDRLPVNVRASMQYFQATESYLVDNGMVAFIWIGPEVNKEWLQNVFGVHSLENLDSEKSEIAQRDNPDSAALHMLLDKLNKRRARMLKLVIIKPGDALESWMKKFLVEDRYGQNISLNSVPQYVTNHLKRINVFKEVSDSSLCVLSIKSKCPNDYELFEDYCYKPFTETKSFDDARRRCQQDGGELPKVESDSVNNKLAGNTHAVLDHGTYAGYWKSVGSAESHSFVCQISAF</sequence>
<dbReference type="Pfam" id="PF04810">
    <property type="entry name" value="zf-Sec23_Sec24"/>
    <property type="match status" value="1"/>
</dbReference>
<organism evidence="13 14">
    <name type="scientific">Bursaphelenchus okinawaensis</name>
    <dbReference type="NCBI Taxonomy" id="465554"/>
    <lineage>
        <taxon>Eukaryota</taxon>
        <taxon>Metazoa</taxon>
        <taxon>Ecdysozoa</taxon>
        <taxon>Nematoda</taxon>
        <taxon>Chromadorea</taxon>
        <taxon>Rhabditida</taxon>
        <taxon>Tylenchina</taxon>
        <taxon>Tylenchomorpha</taxon>
        <taxon>Aphelenchoidea</taxon>
        <taxon>Aphelenchoididae</taxon>
        <taxon>Bursaphelenchus</taxon>
    </lineage>
</organism>
<dbReference type="PANTHER" id="PTHR13803:SF4">
    <property type="entry name" value="SECRETORY 24CD, ISOFORM C"/>
    <property type="match status" value="1"/>
</dbReference>
<evidence type="ECO:0000256" key="3">
    <source>
        <dbReference type="ARBA" id="ARBA00008334"/>
    </source>
</evidence>
<dbReference type="Gene3D" id="3.40.20.10">
    <property type="entry name" value="Severin"/>
    <property type="match status" value="1"/>
</dbReference>
<dbReference type="Pfam" id="PF08033">
    <property type="entry name" value="Sec23_BS"/>
    <property type="match status" value="1"/>
</dbReference>
<evidence type="ECO:0000256" key="1">
    <source>
        <dbReference type="ARBA" id="ARBA00004299"/>
    </source>
</evidence>
<evidence type="ECO:0000313" key="13">
    <source>
        <dbReference type="EMBL" id="CAD5206408.1"/>
    </source>
</evidence>
<dbReference type="Gene3D" id="3.40.50.410">
    <property type="entry name" value="von Willebrand factor, type A domain"/>
    <property type="match status" value="1"/>
</dbReference>
<dbReference type="AlphaFoldDB" id="A0A811JTE5"/>
<dbReference type="InterPro" id="IPR016187">
    <property type="entry name" value="CTDL_fold"/>
</dbReference>
<dbReference type="SUPFAM" id="SSF81811">
    <property type="entry name" value="Helical domain of Sec23/24"/>
    <property type="match status" value="1"/>
</dbReference>
<dbReference type="InterPro" id="IPR007123">
    <property type="entry name" value="Gelsolin-like_dom"/>
</dbReference>
<dbReference type="SUPFAM" id="SSF82754">
    <property type="entry name" value="C-terminal, gelsolin-like domain of Sec23/24"/>
    <property type="match status" value="1"/>
</dbReference>
<dbReference type="Gene3D" id="3.10.100.10">
    <property type="entry name" value="Mannose-Binding Protein A, subunit A"/>
    <property type="match status" value="1"/>
</dbReference>
<dbReference type="OrthoDB" id="49016at2759"/>
<evidence type="ECO:0000256" key="2">
    <source>
        <dbReference type="ARBA" id="ARBA00004397"/>
    </source>
</evidence>
<dbReference type="GO" id="GO:0005789">
    <property type="term" value="C:endoplasmic reticulum membrane"/>
    <property type="evidence" value="ECO:0007669"/>
    <property type="project" value="UniProtKB-SubCell"/>
</dbReference>
<dbReference type="InterPro" id="IPR029006">
    <property type="entry name" value="ADF-H/Gelsolin-like_dom_sf"/>
</dbReference>
<dbReference type="GO" id="GO:0030127">
    <property type="term" value="C:COPII vesicle coat"/>
    <property type="evidence" value="ECO:0007669"/>
    <property type="project" value="InterPro"/>
</dbReference>
<dbReference type="Pfam" id="PF00626">
    <property type="entry name" value="Gelsolin"/>
    <property type="match status" value="1"/>
</dbReference>
<dbReference type="GO" id="GO:0090110">
    <property type="term" value="P:COPII-coated vesicle cargo loading"/>
    <property type="evidence" value="ECO:0007669"/>
    <property type="project" value="TreeGrafter"/>
</dbReference>
<dbReference type="Gene3D" id="2.30.30.380">
    <property type="entry name" value="Zn-finger domain of Sec23/24"/>
    <property type="match status" value="1"/>
</dbReference>
<dbReference type="CDD" id="cd00037">
    <property type="entry name" value="CLECT"/>
    <property type="match status" value="1"/>
</dbReference>
<evidence type="ECO:0000259" key="12">
    <source>
        <dbReference type="Pfam" id="PF08033"/>
    </source>
</evidence>
<feature type="domain" description="Zinc finger Sec23/Sec24-type" evidence="9">
    <location>
        <begin position="309"/>
        <end position="347"/>
    </location>
</feature>
<dbReference type="Pfam" id="PF04811">
    <property type="entry name" value="Sec23_trunk"/>
    <property type="match status" value="1"/>
</dbReference>
<dbReference type="SUPFAM" id="SSF53300">
    <property type="entry name" value="vWA-like"/>
    <property type="match status" value="1"/>
</dbReference>
<accession>A0A811JTE5</accession>
<dbReference type="InterPro" id="IPR006895">
    <property type="entry name" value="Znf_Sec23_Sec24"/>
</dbReference>
<dbReference type="InterPro" id="IPR050550">
    <property type="entry name" value="SEC23_SEC24_subfamily"/>
</dbReference>
<dbReference type="Gene3D" id="2.60.40.1670">
    <property type="entry name" value="beta-sandwich domain of Sec23/24"/>
    <property type="match status" value="1"/>
</dbReference>
<evidence type="ECO:0000313" key="14">
    <source>
        <dbReference type="Proteomes" id="UP000614601"/>
    </source>
</evidence>
<dbReference type="Gene3D" id="1.20.120.730">
    <property type="entry name" value="Sec23/Sec24 helical domain"/>
    <property type="match status" value="1"/>
</dbReference>
<comment type="caution">
    <text evidence="13">The sequence shown here is derived from an EMBL/GenBank/DDBJ whole genome shotgun (WGS) entry which is preliminary data.</text>
</comment>
<dbReference type="InterPro" id="IPR006896">
    <property type="entry name" value="Sec23/24_trunk_dom"/>
</dbReference>
<proteinExistence type="inferred from homology"/>
<keyword evidence="5" id="KW-0653">Protein transport</keyword>
<dbReference type="EMBL" id="CAJFCW020000001">
    <property type="protein sequence ID" value="CAG9081652.1"/>
    <property type="molecule type" value="Genomic_DNA"/>
</dbReference>
<protein>
    <submittedName>
        <fullName evidence="13">Uncharacterized protein</fullName>
    </submittedName>
</protein>
<dbReference type="PANTHER" id="PTHR13803">
    <property type="entry name" value="SEC24-RELATED PROTEIN"/>
    <property type="match status" value="1"/>
</dbReference>
<dbReference type="GO" id="GO:0000149">
    <property type="term" value="F:SNARE binding"/>
    <property type="evidence" value="ECO:0007669"/>
    <property type="project" value="TreeGrafter"/>
</dbReference>
<dbReference type="Pfam" id="PF04815">
    <property type="entry name" value="Sec23_helical"/>
    <property type="match status" value="1"/>
</dbReference>
<feature type="compositionally biased region" description="Pro residues" evidence="7">
    <location>
        <begin position="1"/>
        <end position="17"/>
    </location>
</feature>
<dbReference type="SUPFAM" id="SSF82919">
    <property type="entry name" value="Zn-finger domain of Sec23/24"/>
    <property type="match status" value="1"/>
</dbReference>
<dbReference type="InterPro" id="IPR016186">
    <property type="entry name" value="C-type_lectin-like/link_sf"/>
</dbReference>
<dbReference type="InterPro" id="IPR036465">
    <property type="entry name" value="vWFA_dom_sf"/>
</dbReference>
<dbReference type="GO" id="GO:0006886">
    <property type="term" value="P:intracellular protein transport"/>
    <property type="evidence" value="ECO:0007669"/>
    <property type="project" value="InterPro"/>
</dbReference>
<feature type="domain" description="Sec23/Sec24 trunk" evidence="10">
    <location>
        <begin position="386"/>
        <end position="629"/>
    </location>
</feature>
<dbReference type="EMBL" id="CAJFDH010000001">
    <property type="protein sequence ID" value="CAD5206408.1"/>
    <property type="molecule type" value="Genomic_DNA"/>
</dbReference>
<keyword evidence="14" id="KW-1185">Reference proteome</keyword>
<dbReference type="GO" id="GO:0070971">
    <property type="term" value="C:endoplasmic reticulum exit site"/>
    <property type="evidence" value="ECO:0007669"/>
    <property type="project" value="TreeGrafter"/>
</dbReference>
<evidence type="ECO:0000259" key="11">
    <source>
        <dbReference type="Pfam" id="PF04815"/>
    </source>
</evidence>
<comment type="subcellular location">
    <subcellularLocation>
        <location evidence="1">Cytoplasmic vesicle</location>
        <location evidence="1">COPII-coated vesicle membrane</location>
        <topology evidence="1">Peripheral membrane protein</topology>
        <orientation evidence="1">Cytoplasmic side</orientation>
    </subcellularLocation>
    <subcellularLocation>
        <location evidence="2">Endoplasmic reticulum membrane</location>
        <topology evidence="2">Peripheral membrane protein</topology>
        <orientation evidence="2">Cytoplasmic side</orientation>
    </subcellularLocation>
</comment>
<dbReference type="SUPFAM" id="SSF56436">
    <property type="entry name" value="C-type lectin-like"/>
    <property type="match status" value="1"/>
</dbReference>
<keyword evidence="4" id="KW-0813">Transport</keyword>
<dbReference type="SUPFAM" id="SSF81995">
    <property type="entry name" value="beta-sandwich domain of Sec23/24"/>
    <property type="match status" value="1"/>
</dbReference>
<feature type="domain" description="Sec23/Sec24 beta-sandwich" evidence="12">
    <location>
        <begin position="634"/>
        <end position="718"/>
    </location>
</feature>
<dbReference type="InterPro" id="IPR036174">
    <property type="entry name" value="Znf_Sec23_Sec24_sf"/>
</dbReference>
<dbReference type="InterPro" id="IPR036180">
    <property type="entry name" value="Gelsolin-like_dom_sf"/>
</dbReference>
<gene>
    <name evidence="13" type="ORF">BOKJ2_LOCUS1092</name>
</gene>
<evidence type="ECO:0000256" key="6">
    <source>
        <dbReference type="ARBA" id="ARBA00023329"/>
    </source>
</evidence>
<dbReference type="InterPro" id="IPR006900">
    <property type="entry name" value="Sec23/24_helical_dom"/>
</dbReference>
<dbReference type="Proteomes" id="UP000614601">
    <property type="component" value="Unassembled WGS sequence"/>
</dbReference>
<dbReference type="Proteomes" id="UP000783686">
    <property type="component" value="Unassembled WGS sequence"/>
</dbReference>
<reference evidence="13" key="1">
    <citation type="submission" date="2020-09" db="EMBL/GenBank/DDBJ databases">
        <authorList>
            <person name="Kikuchi T."/>
        </authorList>
    </citation>
    <scope>NUCLEOTIDE SEQUENCE</scope>
    <source>
        <strain evidence="13">SH1</strain>
    </source>
</reference>
<feature type="region of interest" description="Disordered" evidence="7">
    <location>
        <begin position="1"/>
        <end position="54"/>
    </location>
</feature>
<evidence type="ECO:0000259" key="8">
    <source>
        <dbReference type="Pfam" id="PF00626"/>
    </source>
</evidence>
<evidence type="ECO:0000259" key="9">
    <source>
        <dbReference type="Pfam" id="PF04810"/>
    </source>
</evidence>
<evidence type="ECO:0000259" key="10">
    <source>
        <dbReference type="Pfam" id="PF04811"/>
    </source>
</evidence>
<feature type="domain" description="Sec23/Sec24 helical" evidence="11">
    <location>
        <begin position="729"/>
        <end position="829"/>
    </location>
</feature>
<keyword evidence="6" id="KW-0968">Cytoplasmic vesicle</keyword>